<dbReference type="FunFam" id="3.30.565.10:FF:000006">
    <property type="entry name" value="Sensor histidine kinase WalK"/>
    <property type="match status" value="1"/>
</dbReference>
<dbReference type="SMART" id="SM00388">
    <property type="entry name" value="HisKA"/>
    <property type="match status" value="1"/>
</dbReference>
<dbReference type="SUPFAM" id="SSF47384">
    <property type="entry name" value="Homodimeric domain of signal transducing histidine kinase"/>
    <property type="match status" value="1"/>
</dbReference>
<reference evidence="13 14" key="1">
    <citation type="submission" date="2020-04" db="EMBL/GenBank/DDBJ databases">
        <title>Azohydromonas sp. isolated from soil.</title>
        <authorList>
            <person name="Dahal R.H."/>
        </authorList>
    </citation>
    <scope>NUCLEOTIDE SEQUENCE [LARGE SCALE GENOMIC DNA]</scope>
    <source>
        <strain evidence="13 14">G-1-1-14</strain>
    </source>
</reference>
<evidence type="ECO:0000259" key="10">
    <source>
        <dbReference type="PROSITE" id="PS50109"/>
    </source>
</evidence>
<feature type="domain" description="PAC" evidence="12">
    <location>
        <begin position="344"/>
        <end position="398"/>
    </location>
</feature>
<evidence type="ECO:0000256" key="8">
    <source>
        <dbReference type="ARBA" id="ARBA00023136"/>
    </source>
</evidence>
<gene>
    <name evidence="13" type="ORF">HHL10_16145</name>
</gene>
<comment type="catalytic activity">
    <reaction evidence="1">
        <text>ATP + protein L-histidine = ADP + protein N-phospho-L-histidine.</text>
        <dbReference type="EC" id="2.7.13.3"/>
    </reaction>
</comment>
<dbReference type="CDD" id="cd00082">
    <property type="entry name" value="HisKA"/>
    <property type="match status" value="1"/>
</dbReference>
<evidence type="ECO:0000256" key="9">
    <source>
        <dbReference type="PROSITE-ProRule" id="PRU00169"/>
    </source>
</evidence>
<dbReference type="Pfam" id="PF00072">
    <property type="entry name" value="Response_reg"/>
    <property type="match status" value="1"/>
</dbReference>
<dbReference type="GO" id="GO:0000155">
    <property type="term" value="F:phosphorelay sensor kinase activity"/>
    <property type="evidence" value="ECO:0007669"/>
    <property type="project" value="InterPro"/>
</dbReference>
<evidence type="ECO:0000256" key="5">
    <source>
        <dbReference type="ARBA" id="ARBA00022679"/>
    </source>
</evidence>
<evidence type="ECO:0000256" key="3">
    <source>
        <dbReference type="ARBA" id="ARBA00012438"/>
    </source>
</evidence>
<dbReference type="InterPro" id="IPR001789">
    <property type="entry name" value="Sig_transdc_resp-reg_receiver"/>
</dbReference>
<dbReference type="PROSITE" id="PS50110">
    <property type="entry name" value="RESPONSE_REGULATORY"/>
    <property type="match status" value="1"/>
</dbReference>
<sequence>MTRTTATPTDHNRFDTLFEHAPFSMQLLDPQGRTLRVNKAWLALWQLEGDADFLRWILTDYNILSDPQLEAKGILPLLRRAFAGETVSLPAICYDPAEMGRHGRKRWLRARAHPVRAEDGSVAEVMLIHEDVSEEMRAQEAAKLSEMRLKQLVSAIPQLAWMADPDGDVHWYNERWYAYTGTTLQQLRQEGWRIVHDPRVLPEVVARWEHSIATGEPFEMTVPIRGQDGRFRPFYTLVAPLKDDDGRVLQWFGTNTDVTALHEAQASLRIAEERLRLATEAGSVGIWEVDLATGEGTWSREAMAILGTSRSAYSMADWAEIVDARDRQAAAQAWIEAIERGVPYDTEFRTHTKGADGQDRWVLSRGKVERDAQGRPLRGLGVALDITELRRSQNALIESERRLRAADERKNEFLAMLAHELRNPLAPIRNALHILRSNGGEARRREQMLSLMERQTAHMVRLVDDLLEVSRITQGKIHLGKELVDLCQVVREAAETASSWREAGPLELALDLPEAPVLLQADPVRLAQIMGNLLHNACKYTPPQGHVRVQLGRDGAWAQLRVVDDGAGIPADMLERVFELFTQVPRPQARAQGGLGIGLALVRTLVELHGGRVWADSAGIGQGTTVTLRLPLALPGQDEPGAAAAEATPDAALCRRILVVDDNQDAADTLAMMLRLEGSEVRIAYDGEQALALAEAFLPQVVLLDIGLPGISGHETAQRMRRQPWGRQAVLVALTGWGQAEDRRLAIRSGFDAHMAKPADPAQLLALLSSLLEGRGL</sequence>
<dbReference type="SUPFAM" id="SSF52172">
    <property type="entry name" value="CheY-like"/>
    <property type="match status" value="1"/>
</dbReference>
<evidence type="ECO:0000259" key="12">
    <source>
        <dbReference type="PROSITE" id="PS50113"/>
    </source>
</evidence>
<keyword evidence="8" id="KW-0472">Membrane</keyword>
<feature type="domain" description="PAC" evidence="12">
    <location>
        <begin position="92"/>
        <end position="144"/>
    </location>
</feature>
<dbReference type="SMART" id="SM00086">
    <property type="entry name" value="PAC"/>
    <property type="match status" value="3"/>
</dbReference>
<dbReference type="InterPro" id="IPR013656">
    <property type="entry name" value="PAS_4"/>
</dbReference>
<evidence type="ECO:0000313" key="14">
    <source>
        <dbReference type="Proteomes" id="UP000574067"/>
    </source>
</evidence>
<dbReference type="RefSeq" id="WP_169161415.1">
    <property type="nucleotide sequence ID" value="NZ_JABBFW010000010.1"/>
</dbReference>
<dbReference type="SMART" id="SM00448">
    <property type="entry name" value="REC"/>
    <property type="match status" value="1"/>
</dbReference>
<keyword evidence="14" id="KW-1185">Reference proteome</keyword>
<dbReference type="EMBL" id="JABBFW010000010">
    <property type="protein sequence ID" value="NML16516.1"/>
    <property type="molecule type" value="Genomic_DNA"/>
</dbReference>
<evidence type="ECO:0000259" key="11">
    <source>
        <dbReference type="PROSITE" id="PS50110"/>
    </source>
</evidence>
<dbReference type="Pfam" id="PF08447">
    <property type="entry name" value="PAS_3"/>
    <property type="match status" value="1"/>
</dbReference>
<dbReference type="SUPFAM" id="SSF55785">
    <property type="entry name" value="PYP-like sensor domain (PAS domain)"/>
    <property type="match status" value="3"/>
</dbReference>
<evidence type="ECO:0000256" key="1">
    <source>
        <dbReference type="ARBA" id="ARBA00000085"/>
    </source>
</evidence>
<feature type="domain" description="Histidine kinase" evidence="10">
    <location>
        <begin position="416"/>
        <end position="634"/>
    </location>
</feature>
<organism evidence="13 14">
    <name type="scientific">Azohydromonas caseinilytica</name>
    <dbReference type="NCBI Taxonomy" id="2728836"/>
    <lineage>
        <taxon>Bacteria</taxon>
        <taxon>Pseudomonadati</taxon>
        <taxon>Pseudomonadota</taxon>
        <taxon>Betaproteobacteria</taxon>
        <taxon>Burkholderiales</taxon>
        <taxon>Sphaerotilaceae</taxon>
        <taxon>Azohydromonas</taxon>
    </lineage>
</organism>
<dbReference type="SMART" id="SM00387">
    <property type="entry name" value="HATPase_c"/>
    <property type="match status" value="1"/>
</dbReference>
<dbReference type="NCBIfam" id="TIGR00229">
    <property type="entry name" value="sensory_box"/>
    <property type="match status" value="2"/>
</dbReference>
<feature type="modified residue" description="4-aspartylphosphate" evidence="9">
    <location>
        <position position="705"/>
    </location>
</feature>
<dbReference type="Gene3D" id="3.30.565.10">
    <property type="entry name" value="Histidine kinase-like ATPase, C-terminal domain"/>
    <property type="match status" value="1"/>
</dbReference>
<dbReference type="Gene3D" id="3.30.450.20">
    <property type="entry name" value="PAS domain"/>
    <property type="match status" value="3"/>
</dbReference>
<keyword evidence="7" id="KW-0902">Two-component regulatory system</keyword>
<dbReference type="GO" id="GO:0005886">
    <property type="term" value="C:plasma membrane"/>
    <property type="evidence" value="ECO:0007669"/>
    <property type="project" value="UniProtKB-SubCell"/>
</dbReference>
<dbReference type="CDD" id="cd17580">
    <property type="entry name" value="REC_2_DhkD-like"/>
    <property type="match status" value="1"/>
</dbReference>
<comment type="subcellular location">
    <subcellularLocation>
        <location evidence="2">Cell inner membrane</location>
        <topology evidence="2">Multi-pass membrane protein</topology>
    </subcellularLocation>
</comment>
<proteinExistence type="predicted"/>
<dbReference type="Gene3D" id="1.10.287.130">
    <property type="match status" value="1"/>
</dbReference>
<dbReference type="InterPro" id="IPR035965">
    <property type="entry name" value="PAS-like_dom_sf"/>
</dbReference>
<dbReference type="InterPro" id="IPR036097">
    <property type="entry name" value="HisK_dim/P_sf"/>
</dbReference>
<dbReference type="Gene3D" id="3.40.50.2300">
    <property type="match status" value="1"/>
</dbReference>
<dbReference type="InterPro" id="IPR013655">
    <property type="entry name" value="PAS_fold_3"/>
</dbReference>
<dbReference type="EC" id="2.7.13.3" evidence="3"/>
<dbReference type="PROSITE" id="PS50113">
    <property type="entry name" value="PAC"/>
    <property type="match status" value="3"/>
</dbReference>
<dbReference type="PANTHER" id="PTHR43547">
    <property type="entry name" value="TWO-COMPONENT HISTIDINE KINASE"/>
    <property type="match status" value="1"/>
</dbReference>
<keyword evidence="5" id="KW-0808">Transferase</keyword>
<evidence type="ECO:0000313" key="13">
    <source>
        <dbReference type="EMBL" id="NML16516.1"/>
    </source>
</evidence>
<dbReference type="InterPro" id="IPR005467">
    <property type="entry name" value="His_kinase_dom"/>
</dbReference>
<accession>A0A848FC54</accession>
<dbReference type="InterPro" id="IPR036890">
    <property type="entry name" value="HATPase_C_sf"/>
</dbReference>
<dbReference type="CDD" id="cd00130">
    <property type="entry name" value="PAS"/>
    <property type="match status" value="2"/>
</dbReference>
<dbReference type="InterPro" id="IPR000700">
    <property type="entry name" value="PAS-assoc_C"/>
</dbReference>
<dbReference type="InterPro" id="IPR001610">
    <property type="entry name" value="PAC"/>
</dbReference>
<dbReference type="Proteomes" id="UP000574067">
    <property type="component" value="Unassembled WGS sequence"/>
</dbReference>
<dbReference type="PROSITE" id="PS50109">
    <property type="entry name" value="HIS_KIN"/>
    <property type="match status" value="1"/>
</dbReference>
<dbReference type="SMART" id="SM00091">
    <property type="entry name" value="PAS"/>
    <property type="match status" value="3"/>
</dbReference>
<dbReference type="Pfam" id="PF08448">
    <property type="entry name" value="PAS_4"/>
    <property type="match status" value="2"/>
</dbReference>
<dbReference type="InterPro" id="IPR003661">
    <property type="entry name" value="HisK_dim/P_dom"/>
</dbReference>
<dbReference type="Pfam" id="PF02518">
    <property type="entry name" value="HATPase_c"/>
    <property type="match status" value="1"/>
</dbReference>
<evidence type="ECO:0000256" key="6">
    <source>
        <dbReference type="ARBA" id="ARBA00022777"/>
    </source>
</evidence>
<dbReference type="Gene3D" id="2.10.70.100">
    <property type="match status" value="1"/>
</dbReference>
<dbReference type="InterPro" id="IPR003594">
    <property type="entry name" value="HATPase_dom"/>
</dbReference>
<feature type="domain" description="PAC" evidence="12">
    <location>
        <begin position="216"/>
        <end position="270"/>
    </location>
</feature>
<keyword evidence="6" id="KW-0418">Kinase</keyword>
<keyword evidence="4 9" id="KW-0597">Phosphoprotein</keyword>
<evidence type="ECO:0000256" key="7">
    <source>
        <dbReference type="ARBA" id="ARBA00023012"/>
    </source>
</evidence>
<name>A0A848FC54_9BURK</name>
<dbReference type="InterPro" id="IPR011006">
    <property type="entry name" value="CheY-like_superfamily"/>
</dbReference>
<dbReference type="AlphaFoldDB" id="A0A848FC54"/>
<protein>
    <recommendedName>
        <fullName evidence="3">histidine kinase</fullName>
        <ecNumber evidence="3">2.7.13.3</ecNumber>
    </recommendedName>
</protein>
<evidence type="ECO:0000256" key="4">
    <source>
        <dbReference type="ARBA" id="ARBA00022553"/>
    </source>
</evidence>
<dbReference type="InterPro" id="IPR004358">
    <property type="entry name" value="Sig_transdc_His_kin-like_C"/>
</dbReference>
<feature type="domain" description="Response regulatory" evidence="11">
    <location>
        <begin position="656"/>
        <end position="772"/>
    </location>
</feature>
<evidence type="ECO:0000256" key="2">
    <source>
        <dbReference type="ARBA" id="ARBA00004429"/>
    </source>
</evidence>
<dbReference type="PANTHER" id="PTHR43547:SF2">
    <property type="entry name" value="HYBRID SIGNAL TRANSDUCTION HISTIDINE KINASE C"/>
    <property type="match status" value="1"/>
</dbReference>
<dbReference type="PRINTS" id="PR00344">
    <property type="entry name" value="BCTRLSENSOR"/>
</dbReference>
<dbReference type="InterPro" id="IPR000014">
    <property type="entry name" value="PAS"/>
</dbReference>
<dbReference type="SUPFAM" id="SSF55874">
    <property type="entry name" value="ATPase domain of HSP90 chaperone/DNA topoisomerase II/histidine kinase"/>
    <property type="match status" value="1"/>
</dbReference>
<dbReference type="FunFam" id="1.10.287.130:FF:000001">
    <property type="entry name" value="Two-component sensor histidine kinase"/>
    <property type="match status" value="1"/>
</dbReference>
<comment type="caution">
    <text evidence="13">The sequence shown here is derived from an EMBL/GenBank/DDBJ whole genome shotgun (WGS) entry which is preliminary data.</text>
</comment>
<dbReference type="FunFam" id="3.30.450.20:FF:000099">
    <property type="entry name" value="Sensory box sensor histidine kinase"/>
    <property type="match status" value="1"/>
</dbReference>
<dbReference type="CDD" id="cd00075">
    <property type="entry name" value="HATPase"/>
    <property type="match status" value="1"/>
</dbReference>
<dbReference type="Pfam" id="PF00512">
    <property type="entry name" value="HisKA"/>
    <property type="match status" value="1"/>
</dbReference>